<dbReference type="CDD" id="cd00143">
    <property type="entry name" value="PP2Cc"/>
    <property type="match status" value="1"/>
</dbReference>
<dbReference type="Proteomes" id="UP000229044">
    <property type="component" value="Unassembled WGS sequence"/>
</dbReference>
<name>A0A2G1VCM4_9GAMM</name>
<evidence type="ECO:0000313" key="3">
    <source>
        <dbReference type="Proteomes" id="UP000229044"/>
    </source>
</evidence>
<dbReference type="OrthoDB" id="9801841at2"/>
<dbReference type="InterPro" id="IPR036457">
    <property type="entry name" value="PPM-type-like_dom_sf"/>
</dbReference>
<dbReference type="InterPro" id="IPR015655">
    <property type="entry name" value="PP2C"/>
</dbReference>
<evidence type="ECO:0000313" key="2">
    <source>
        <dbReference type="EMBL" id="PHQ24410.1"/>
    </source>
</evidence>
<dbReference type="EMBL" id="NTFI01000005">
    <property type="protein sequence ID" value="PHQ24410.1"/>
    <property type="molecule type" value="Genomic_DNA"/>
</dbReference>
<dbReference type="Pfam" id="PF13672">
    <property type="entry name" value="PP2C_2"/>
    <property type="match status" value="1"/>
</dbReference>
<dbReference type="PANTHER" id="PTHR47992">
    <property type="entry name" value="PROTEIN PHOSPHATASE"/>
    <property type="match status" value="1"/>
</dbReference>
<reference evidence="2 3" key="1">
    <citation type="submission" date="2017-09" db="EMBL/GenBank/DDBJ databases">
        <title>The draft genome sequences of Marinobacter guineae M3B.</title>
        <authorList>
            <person name="Cao J."/>
        </authorList>
    </citation>
    <scope>NUCLEOTIDE SEQUENCE [LARGE SCALE GENOMIC DNA]</scope>
    <source>
        <strain evidence="2 3">M3B</strain>
    </source>
</reference>
<dbReference type="InterPro" id="IPR001932">
    <property type="entry name" value="PPM-type_phosphatase-like_dom"/>
</dbReference>
<dbReference type="Gene3D" id="3.60.40.10">
    <property type="entry name" value="PPM-type phosphatase domain"/>
    <property type="match status" value="1"/>
</dbReference>
<comment type="caution">
    <text evidence="2">The sequence shown here is derived from an EMBL/GenBank/DDBJ whole genome shotgun (WGS) entry which is preliminary data.</text>
</comment>
<feature type="domain" description="PPM-type phosphatase" evidence="1">
    <location>
        <begin position="2"/>
        <end position="249"/>
    </location>
</feature>
<dbReference type="SMART" id="SM00331">
    <property type="entry name" value="PP2C_SIG"/>
    <property type="match status" value="1"/>
</dbReference>
<dbReference type="GO" id="GO:0004722">
    <property type="term" value="F:protein serine/threonine phosphatase activity"/>
    <property type="evidence" value="ECO:0007669"/>
    <property type="project" value="InterPro"/>
</dbReference>
<protein>
    <submittedName>
        <fullName evidence="2">Serine/threonine protein phosphatase</fullName>
    </submittedName>
</protein>
<proteinExistence type="predicted"/>
<sequence length="251" mass="26959">MRYRIAGQSHRGAVRESNQDVVDWRVNDSGDQALVVVADGMGGYQGGEIASSLAVEAVVELFEAELSGSLSVTTDASIRDGLERAFALANERILSKRTEDAKLGKMGTTLVVAWLTGNRAHIAHIGDSRCYCLRGDQAICLTRDDTVVQNMLEDGSITEEDVPNVPFKNVLTSAVGAVELVQPSYRVEALQNGDVLLLCSDGLTNSVPETQWLEIMKESDGMESTVQALINAGLANEAGDNVSVVLLTLEY</sequence>
<dbReference type="PROSITE" id="PS51746">
    <property type="entry name" value="PPM_2"/>
    <property type="match status" value="1"/>
</dbReference>
<dbReference type="AlphaFoldDB" id="A0A2G1VCM4"/>
<keyword evidence="3" id="KW-1185">Reference proteome</keyword>
<accession>A0A2G1VCM4</accession>
<evidence type="ECO:0000259" key="1">
    <source>
        <dbReference type="PROSITE" id="PS51746"/>
    </source>
</evidence>
<gene>
    <name evidence="2" type="ORF">CLH62_16015</name>
</gene>
<dbReference type="RefSeq" id="WP_099619186.1">
    <property type="nucleotide sequence ID" value="NZ_KZ319341.1"/>
</dbReference>
<organism evidence="2 3">
    <name type="scientific">Marinobacter guineae</name>
    <dbReference type="NCBI Taxonomy" id="432303"/>
    <lineage>
        <taxon>Bacteria</taxon>
        <taxon>Pseudomonadati</taxon>
        <taxon>Pseudomonadota</taxon>
        <taxon>Gammaproteobacteria</taxon>
        <taxon>Pseudomonadales</taxon>
        <taxon>Marinobacteraceae</taxon>
        <taxon>Marinobacter</taxon>
    </lineage>
</organism>
<dbReference type="SUPFAM" id="SSF81606">
    <property type="entry name" value="PP2C-like"/>
    <property type="match status" value="1"/>
</dbReference>
<dbReference type="SMART" id="SM00332">
    <property type="entry name" value="PP2Cc"/>
    <property type="match status" value="1"/>
</dbReference>